<evidence type="ECO:0000313" key="2">
    <source>
        <dbReference type="EMBL" id="OGF57738.1"/>
    </source>
</evidence>
<dbReference type="STRING" id="1817864.A2Z21_00910"/>
<reference evidence="2 3" key="1">
    <citation type="journal article" date="2016" name="Nat. Commun.">
        <title>Thousands of microbial genomes shed light on interconnected biogeochemical processes in an aquifer system.</title>
        <authorList>
            <person name="Anantharaman K."/>
            <person name="Brown C.T."/>
            <person name="Hug L.A."/>
            <person name="Sharon I."/>
            <person name="Castelle C.J."/>
            <person name="Probst A.J."/>
            <person name="Thomas B.C."/>
            <person name="Singh A."/>
            <person name="Wilkins M.J."/>
            <person name="Karaoz U."/>
            <person name="Brodie E.L."/>
            <person name="Williams K.H."/>
            <person name="Hubbard S.S."/>
            <person name="Banfield J.F."/>
        </authorList>
    </citation>
    <scope>NUCLEOTIDE SEQUENCE [LARGE SCALE GENOMIC DNA]</scope>
    <source>
        <strain evidence="3">RBG_16_55_9</strain>
    </source>
</reference>
<feature type="transmembrane region" description="Helical" evidence="1">
    <location>
        <begin position="129"/>
        <end position="152"/>
    </location>
</feature>
<proteinExistence type="predicted"/>
<protein>
    <submittedName>
        <fullName evidence="2">Uncharacterized protein</fullName>
    </submittedName>
</protein>
<gene>
    <name evidence="2" type="ORF">A2Z21_00910</name>
</gene>
<dbReference type="Proteomes" id="UP000179157">
    <property type="component" value="Unassembled WGS sequence"/>
</dbReference>
<feature type="transmembrane region" description="Helical" evidence="1">
    <location>
        <begin position="188"/>
        <end position="208"/>
    </location>
</feature>
<accession>A0A1F5V380</accession>
<feature type="transmembrane region" description="Helical" evidence="1">
    <location>
        <begin position="84"/>
        <end position="103"/>
    </location>
</feature>
<evidence type="ECO:0000313" key="3">
    <source>
        <dbReference type="Proteomes" id="UP000179157"/>
    </source>
</evidence>
<dbReference type="AlphaFoldDB" id="A0A1F5V380"/>
<name>A0A1F5V380_FRAXR</name>
<feature type="transmembrane region" description="Helical" evidence="1">
    <location>
        <begin position="159"/>
        <end position="176"/>
    </location>
</feature>
<dbReference type="EMBL" id="MFGX01000003">
    <property type="protein sequence ID" value="OGF57738.1"/>
    <property type="molecule type" value="Genomic_DNA"/>
</dbReference>
<feature type="transmembrane region" description="Helical" evidence="1">
    <location>
        <begin position="44"/>
        <end position="63"/>
    </location>
</feature>
<keyword evidence="1" id="KW-0472">Membrane</keyword>
<comment type="caution">
    <text evidence="2">The sequence shown here is derived from an EMBL/GenBank/DDBJ whole genome shotgun (WGS) entry which is preliminary data.</text>
</comment>
<evidence type="ECO:0000256" key="1">
    <source>
        <dbReference type="SAM" id="Phobius"/>
    </source>
</evidence>
<keyword evidence="1" id="KW-0812">Transmembrane</keyword>
<sequence length="215" mass="23537">MSEKAWIPTMPRLLPREIAFGVLLASTSGAAILAHTLGPLPLSFTAPFVVLPAASLLASLMLLRRKLYQRLHLFSSHLMRGAGWGLLATLVYDAIRPLLRMIFGFTFDPYRAIPIFGQFMTGLPPTDSLAIAIGWLYHFWNGISFAMMFALLRPQGGPIAGLIWAMVLQGLMMASYPSLLQIRVEDPGFLTMGLVGHGLWGILVGLGLKRGGRYA</sequence>
<keyword evidence="1" id="KW-1133">Transmembrane helix</keyword>
<organism evidence="2 3">
    <name type="scientific">Fraserbacteria sp. (strain RBG_16_55_9)</name>
    <dbReference type="NCBI Taxonomy" id="1817864"/>
    <lineage>
        <taxon>Bacteria</taxon>
        <taxon>Candidatus Fraseribacteriota</taxon>
    </lineage>
</organism>